<evidence type="ECO:0008006" key="3">
    <source>
        <dbReference type="Google" id="ProtNLM"/>
    </source>
</evidence>
<gene>
    <name evidence="1" type="ORF">BACOVA_00706</name>
</gene>
<dbReference type="AlphaFoldDB" id="A0AAN3AC03"/>
<proteinExistence type="predicted"/>
<comment type="caution">
    <text evidence="1">The sequence shown here is derived from an EMBL/GenBank/DDBJ whole genome shotgun (WGS) entry which is preliminary data.</text>
</comment>
<protein>
    <recommendedName>
        <fullName evidence="3">Outer membrane protein beta-barrel domain-containing protein</fullName>
    </recommendedName>
</protein>
<evidence type="ECO:0000313" key="1">
    <source>
        <dbReference type="EMBL" id="EDO13663.1"/>
    </source>
</evidence>
<dbReference type="EMBL" id="AAXF02000036">
    <property type="protein sequence ID" value="EDO13663.1"/>
    <property type="molecule type" value="Genomic_DNA"/>
</dbReference>
<name>A0AAN3AC03_BACO1</name>
<reference evidence="1 2" key="1">
    <citation type="submission" date="2007-03" db="EMBL/GenBank/DDBJ databases">
        <authorList>
            <person name="Fulton L."/>
            <person name="Clifton S."/>
            <person name="Fulton B."/>
            <person name="Xu J."/>
            <person name="Minx P."/>
            <person name="Pepin K.H."/>
            <person name="Johnson M."/>
            <person name="Thiruvilangam P."/>
            <person name="Bhonagiri V."/>
            <person name="Nash W.E."/>
            <person name="Mardis E.R."/>
            <person name="Wilson R.K."/>
        </authorList>
    </citation>
    <scope>NUCLEOTIDE SEQUENCE [LARGE SCALE GENOMIC DNA]</scope>
    <source>
        <strain evidence="2">ATCC 8483 / DSM 1896 / JCM 5824 / BCRC 10623 / CCUG 4943 / NCTC 11153</strain>
    </source>
</reference>
<organism evidence="1 2">
    <name type="scientific">Bacteroides ovatus (strain ATCC 8483 / DSM 1896 / JCM 5824 / BCRC 10623 / CCUG 4943 / NCTC 11153)</name>
    <dbReference type="NCBI Taxonomy" id="411476"/>
    <lineage>
        <taxon>Bacteria</taxon>
        <taxon>Pseudomonadati</taxon>
        <taxon>Bacteroidota</taxon>
        <taxon>Bacteroidia</taxon>
        <taxon>Bacteroidales</taxon>
        <taxon>Bacteroidaceae</taxon>
        <taxon>Bacteroides</taxon>
    </lineage>
</organism>
<evidence type="ECO:0000313" key="2">
    <source>
        <dbReference type="Proteomes" id="UP000005475"/>
    </source>
</evidence>
<reference evidence="2" key="2">
    <citation type="submission" date="2007-04" db="EMBL/GenBank/DDBJ databases">
        <title>Draft genome sequence of Bacteroides ovatus (ATCC 8483).</title>
        <authorList>
            <person name="Sudarsanam P."/>
            <person name="Ley R."/>
            <person name="Guruge J."/>
            <person name="Turnbaugh P.J."/>
            <person name="Mahowald M."/>
            <person name="Liep D."/>
            <person name="Gordon J."/>
        </authorList>
    </citation>
    <scope>NUCLEOTIDE SEQUENCE [LARGE SCALE GENOMIC DNA]</scope>
    <source>
        <strain evidence="2">ATCC 8483 / DSM 1896 / JCM 5824 / BCRC 10623 / CCUG 4943 / NCTC 11153</strain>
    </source>
</reference>
<accession>A0AAN3AC03</accession>
<sequence>MNKQSMNYFIKTSFLIILGIIVGTTQTCAQQEFKRNIEMRTFIPKGQWIVGSSVSYSQYSNDNYQFLVIENLSGEGYAFKVSPVLCYAFKDNVAAGGRFMYSRTYTKLNNISVNIDEDTNFDISNLYELKNSYSGIAVLRNYINLGTSKRFALFNEVQLELGGSVSKVVNGKGDDLTGVYQTSLDASVGLSPGLVAFINNYTAVEVSIGVLGLNVSRTHQVTDRIYESNRSSMSANFKINLFSIGLGIAFYL</sequence>
<dbReference type="Proteomes" id="UP000005475">
    <property type="component" value="Unassembled WGS sequence"/>
</dbReference>